<accession>A0AC35U2A9</accession>
<evidence type="ECO:0000313" key="2">
    <source>
        <dbReference type="WBParaSite" id="RSKR_0000637100.1"/>
    </source>
</evidence>
<proteinExistence type="predicted"/>
<dbReference type="Proteomes" id="UP000095286">
    <property type="component" value="Unplaced"/>
</dbReference>
<dbReference type="WBParaSite" id="RSKR_0000637100.1">
    <property type="protein sequence ID" value="RSKR_0000637100.1"/>
    <property type="gene ID" value="RSKR_0000637100"/>
</dbReference>
<protein>
    <submittedName>
        <fullName evidence="2">39S ribosomal protein L17, mitochondrial</fullName>
    </submittedName>
</protein>
<name>A0AC35U2A9_9BILA</name>
<sequence length="179" mass="21361">MATKAIKTLPKIKAVIGHIPQRLRTTNIDLQYGRLEILRRIVTRLVREERIELPYNRAVEVRPYMERLIQLGVHNPREDVYTQEMMQFWLMESDLHKKMEAVLIPRFKSEFPEEPFTSIYKLPRLRFEGFIQKKRIFWRNESIGVLELNGNPFPEVIAQREDHSNNLLNVLVRELKPKA</sequence>
<reference evidence="2" key="1">
    <citation type="submission" date="2016-11" db="UniProtKB">
        <authorList>
            <consortium name="WormBaseParasite"/>
        </authorList>
    </citation>
    <scope>IDENTIFICATION</scope>
    <source>
        <strain evidence="2">KR3021</strain>
    </source>
</reference>
<evidence type="ECO:0000313" key="1">
    <source>
        <dbReference type="Proteomes" id="UP000095286"/>
    </source>
</evidence>
<organism evidence="1 2">
    <name type="scientific">Rhabditophanes sp. KR3021</name>
    <dbReference type="NCBI Taxonomy" id="114890"/>
    <lineage>
        <taxon>Eukaryota</taxon>
        <taxon>Metazoa</taxon>
        <taxon>Ecdysozoa</taxon>
        <taxon>Nematoda</taxon>
        <taxon>Chromadorea</taxon>
        <taxon>Rhabditida</taxon>
        <taxon>Tylenchina</taxon>
        <taxon>Panagrolaimomorpha</taxon>
        <taxon>Strongyloidoidea</taxon>
        <taxon>Alloionematidae</taxon>
        <taxon>Rhabditophanes</taxon>
    </lineage>
</organism>